<proteinExistence type="predicted"/>
<organism evidence="1 2">
    <name type="scientific">Acrocarpospora macrocephala</name>
    <dbReference type="NCBI Taxonomy" id="150177"/>
    <lineage>
        <taxon>Bacteria</taxon>
        <taxon>Bacillati</taxon>
        <taxon>Actinomycetota</taxon>
        <taxon>Actinomycetes</taxon>
        <taxon>Streptosporangiales</taxon>
        <taxon>Streptosporangiaceae</taxon>
        <taxon>Acrocarpospora</taxon>
    </lineage>
</organism>
<dbReference type="InterPro" id="IPR036465">
    <property type="entry name" value="vWFA_dom_sf"/>
</dbReference>
<dbReference type="SUPFAM" id="SSF53300">
    <property type="entry name" value="vWA-like"/>
    <property type="match status" value="1"/>
</dbReference>
<evidence type="ECO:0008006" key="3">
    <source>
        <dbReference type="Google" id="ProtNLM"/>
    </source>
</evidence>
<evidence type="ECO:0000313" key="1">
    <source>
        <dbReference type="EMBL" id="GES11879.1"/>
    </source>
</evidence>
<sequence>MMVACPVCRFPSPPATAAELACAECAWLLTGPYLAGEPSEAELAAFEEKLIGARRQRDVLAAQRVFQLCEITDADLAEAVMGQVRGGPPEDDELSRLARLAWAELPADGGPAPADTSGVAGVVADLAGGALSAVTFVELSPDTLCGVDLAVDELGAVGQVTPGWQLSWAELAPALPADAPIRHFFLAGGVGNLPAIDVDALGDLAAERIPAGSGLVLIQRTPGWPVLEAITRRIRLKHRVLAEVLAVPRPFPGVPFAETIREIVARSPLRYPYHLVVARAEPGTGEYDPVTIRLFPAGQRGNGEVRTAEVDILTPPVPVPAVTLPIVIAPAGDPAGWRLVRAVRVPVPAPDSLMRVRVELPEPGHPRVVAPSEPVDDRRGWEQLRRALPRRLSAPRVIDLVCAVELGGNSGDVVAARVTRLGDLVTAALGDHPGRDVLKVGVLSYADHPLSQRRHRGPSTDPVVSVPLSEPAAAMKTLRGLRASSGVAHAYATALEDALKALTTYRWRPGSHRVAVFAGARPAHRAAGSPADGVASCPIDWSEQVRKLRDQGVRCVAIVEPTQWEGLYAAAATRHADRVWAALAGDAVFGPGDFGAPAALHAAGLSLSEADRGFPFALAAGKEHDHG</sequence>
<gene>
    <name evidence="1" type="ORF">Amac_054760</name>
</gene>
<dbReference type="AlphaFoldDB" id="A0A5M3WV60"/>
<dbReference type="EMBL" id="BLAE01000033">
    <property type="protein sequence ID" value="GES11879.1"/>
    <property type="molecule type" value="Genomic_DNA"/>
</dbReference>
<reference evidence="1 2" key="1">
    <citation type="submission" date="2019-10" db="EMBL/GenBank/DDBJ databases">
        <title>Whole genome shotgun sequence of Acrocarpospora macrocephala NBRC 16266.</title>
        <authorList>
            <person name="Ichikawa N."/>
            <person name="Kimura A."/>
            <person name="Kitahashi Y."/>
            <person name="Komaki H."/>
            <person name="Oguchi A."/>
        </authorList>
    </citation>
    <scope>NUCLEOTIDE SEQUENCE [LARGE SCALE GENOMIC DNA]</scope>
    <source>
        <strain evidence="1 2">NBRC 16266</strain>
    </source>
</reference>
<dbReference type="OrthoDB" id="3483427at2"/>
<keyword evidence="2" id="KW-1185">Reference proteome</keyword>
<dbReference type="Proteomes" id="UP000331127">
    <property type="component" value="Unassembled WGS sequence"/>
</dbReference>
<evidence type="ECO:0000313" key="2">
    <source>
        <dbReference type="Proteomes" id="UP000331127"/>
    </source>
</evidence>
<protein>
    <recommendedName>
        <fullName evidence="3">VWFA domain-containing protein</fullName>
    </recommendedName>
</protein>
<comment type="caution">
    <text evidence="1">The sequence shown here is derived from an EMBL/GenBank/DDBJ whole genome shotgun (WGS) entry which is preliminary data.</text>
</comment>
<accession>A0A5M3WV60</accession>
<dbReference type="RefSeq" id="WP_155357229.1">
    <property type="nucleotide sequence ID" value="NZ_BAAAHL010000038.1"/>
</dbReference>
<name>A0A5M3WV60_9ACTN</name>